<gene>
    <name evidence="3" type="ORF">DFQ10_104214</name>
</gene>
<evidence type="ECO:0000313" key="3">
    <source>
        <dbReference type="EMBL" id="RED44021.1"/>
    </source>
</evidence>
<proteinExistence type="inferred from homology"/>
<dbReference type="SUPFAM" id="SSF88659">
    <property type="entry name" value="Sigma3 and sigma4 domains of RNA polymerase sigma factors"/>
    <property type="match status" value="1"/>
</dbReference>
<keyword evidence="3" id="KW-0238">DNA-binding</keyword>
<evidence type="ECO:0000313" key="4">
    <source>
        <dbReference type="Proteomes" id="UP000256980"/>
    </source>
</evidence>
<dbReference type="HAMAP" id="MF_00674">
    <property type="entry name" value="UPF0251"/>
    <property type="match status" value="1"/>
</dbReference>
<comment type="similarity">
    <text evidence="1 2">Belongs to the UPF0251 family.</text>
</comment>
<evidence type="ECO:0000256" key="1">
    <source>
        <dbReference type="ARBA" id="ARBA00009350"/>
    </source>
</evidence>
<comment type="caution">
    <text evidence="3">The sequence shown here is derived from an EMBL/GenBank/DDBJ whole genome shotgun (WGS) entry which is preliminary data.</text>
</comment>
<sequence>MNVSSLSLCKALEMPRPKKKRKVNYPPKMLGFKPFGIRFRDAEHVIMQFEEYEALKLVVYDNLSQDEAAEKMEVSRPTLTRIYNSALKKIGQGFVEGKSILIEGGDFEFEEDWYKCKTCFKLTAGKDNGPKCDDCPPSNTEDLVNLNV</sequence>
<dbReference type="RefSeq" id="WP_220352460.1">
    <property type="nucleotide sequence ID" value="NZ_CANKZP010000004.1"/>
</dbReference>
<dbReference type="GO" id="GO:0003677">
    <property type="term" value="F:DNA binding"/>
    <property type="evidence" value="ECO:0007669"/>
    <property type="project" value="UniProtKB-KW"/>
</dbReference>
<dbReference type="EMBL" id="QRDV01000004">
    <property type="protein sequence ID" value="RED44021.1"/>
    <property type="molecule type" value="Genomic_DNA"/>
</dbReference>
<dbReference type="AlphaFoldDB" id="A0A3D9H4B0"/>
<dbReference type="Pfam" id="PF02001">
    <property type="entry name" value="DUF134"/>
    <property type="match status" value="1"/>
</dbReference>
<reference evidence="3 4" key="1">
    <citation type="submission" date="2018-07" db="EMBL/GenBank/DDBJ databases">
        <title>Genomic Encyclopedia of Type Strains, Phase III (KMG-III): the genomes of soil and plant-associated and newly described type strains.</title>
        <authorList>
            <person name="Whitman W."/>
        </authorList>
    </citation>
    <scope>NUCLEOTIDE SEQUENCE [LARGE SCALE GENOMIC DNA]</scope>
    <source>
        <strain evidence="3 4">CECT 7946</strain>
    </source>
</reference>
<accession>A0A3D9H4B0</accession>
<dbReference type="Proteomes" id="UP000256980">
    <property type="component" value="Unassembled WGS sequence"/>
</dbReference>
<evidence type="ECO:0000256" key="2">
    <source>
        <dbReference type="HAMAP-Rule" id="MF_00674"/>
    </source>
</evidence>
<name>A0A3D9H4B0_9FLAO</name>
<keyword evidence="4" id="KW-1185">Reference proteome</keyword>
<protein>
    <recommendedName>
        <fullName evidence="2">UPF0251 protein DFQ10_104214</fullName>
    </recommendedName>
</protein>
<dbReference type="PANTHER" id="PTHR37478:SF2">
    <property type="entry name" value="UPF0251 PROTEIN TK0562"/>
    <property type="match status" value="1"/>
</dbReference>
<dbReference type="InterPro" id="IPR002852">
    <property type="entry name" value="UPF0251"/>
</dbReference>
<organism evidence="3 4">
    <name type="scientific">Winogradskyella eximia</name>
    <dbReference type="NCBI Taxonomy" id="262006"/>
    <lineage>
        <taxon>Bacteria</taxon>
        <taxon>Pseudomonadati</taxon>
        <taxon>Bacteroidota</taxon>
        <taxon>Flavobacteriia</taxon>
        <taxon>Flavobacteriales</taxon>
        <taxon>Flavobacteriaceae</taxon>
        <taxon>Winogradskyella</taxon>
    </lineage>
</organism>
<dbReference type="PANTHER" id="PTHR37478">
    <property type="match status" value="1"/>
</dbReference>
<dbReference type="InterPro" id="IPR013324">
    <property type="entry name" value="RNA_pol_sigma_r3/r4-like"/>
</dbReference>